<sequence>MTAISLGMPDVPTRLAERRKSRKIQVGTVAVGGDAPVSVQSMTTTRTSDIGATLQQIAELTASGCQIVRVACPTQDDADALATIAKKSQIPVIADIHFQPKYVFAAIDAGCAAVRVNPGNIKQFDDQVKEIARAAKDHGTPIRIGVNAGSLDRRLLQKYGKATPEALVESALWEASLFEEHDFRDIKISVKHNDPVVMVNAYRQLAAACDYPLHLGVTEAGPAFQGTIKSAVAFGALLSEGIGDTIRVSLSAPPVEEIKVGMQILESLNLKQRRLEIVSCPSCGRAQVDVYKLAEEVTAGLEGMEVPLRVAVMGCVVNGPGEAREADLGVASGNGKGQIFVKGEVIKTVPESKIVETLIEEAMKIAEQMEADGVPSGEPSVAIAG</sequence>
<keyword evidence="6 7" id="KW-0414">Isoprene biosynthesis</keyword>
<evidence type="ECO:0000256" key="6">
    <source>
        <dbReference type="ARBA" id="ARBA00023229"/>
    </source>
</evidence>
<dbReference type="InterPro" id="IPR058579">
    <property type="entry name" value="IspG_C"/>
</dbReference>
<dbReference type="GO" id="GO:0019288">
    <property type="term" value="P:isopentenyl diphosphate biosynthetic process, methylerythritol 4-phosphate pathway"/>
    <property type="evidence" value="ECO:0007669"/>
    <property type="project" value="UniProtKB-UniRule"/>
</dbReference>
<dbReference type="GO" id="GO:0046429">
    <property type="term" value="F:4-hydroxy-3-methylbut-2-en-1-yl diphosphate synthase activity (ferredoxin)"/>
    <property type="evidence" value="ECO:0007669"/>
    <property type="project" value="UniProtKB-UniRule"/>
</dbReference>
<feature type="binding site" evidence="7">
    <location>
        <position position="322"/>
    </location>
    <ligand>
        <name>[4Fe-4S] cluster</name>
        <dbReference type="ChEBI" id="CHEBI:49883"/>
    </ligand>
</feature>
<keyword evidence="2 7" id="KW-0479">Metal-binding</keyword>
<evidence type="ECO:0000256" key="5">
    <source>
        <dbReference type="ARBA" id="ARBA00023014"/>
    </source>
</evidence>
<evidence type="ECO:0000256" key="7">
    <source>
        <dbReference type="HAMAP-Rule" id="MF_00159"/>
    </source>
</evidence>
<dbReference type="Pfam" id="PF26540">
    <property type="entry name" value="GcpE_C"/>
    <property type="match status" value="1"/>
</dbReference>
<dbReference type="GO" id="GO:0016114">
    <property type="term" value="P:terpenoid biosynthetic process"/>
    <property type="evidence" value="ECO:0007669"/>
    <property type="project" value="InterPro"/>
</dbReference>
<accession>A0A941BGS4</accession>
<dbReference type="InterPro" id="IPR016425">
    <property type="entry name" value="IspG_bac"/>
</dbReference>
<dbReference type="EC" id="1.17.7.3" evidence="7"/>
<dbReference type="PANTHER" id="PTHR30454">
    <property type="entry name" value="4-HYDROXY-3-METHYLBUT-2-EN-1-YL DIPHOSPHATE SYNTHASE"/>
    <property type="match status" value="1"/>
</dbReference>
<dbReference type="NCBIfam" id="NF001540">
    <property type="entry name" value="PRK00366.1"/>
    <property type="match status" value="1"/>
</dbReference>
<evidence type="ECO:0000256" key="4">
    <source>
        <dbReference type="ARBA" id="ARBA00023004"/>
    </source>
</evidence>
<dbReference type="Proteomes" id="UP000677413">
    <property type="component" value="Unassembled WGS sequence"/>
</dbReference>
<dbReference type="HAMAP" id="MF_00159">
    <property type="entry name" value="IspG"/>
    <property type="match status" value="1"/>
</dbReference>
<evidence type="ECO:0000313" key="10">
    <source>
        <dbReference type="EMBL" id="MBQ0853064.1"/>
    </source>
</evidence>
<protein>
    <recommendedName>
        <fullName evidence="7">4-hydroxy-3-methylbut-2-en-1-yl diphosphate synthase (flavodoxin)</fullName>
        <ecNumber evidence="7">1.17.7.3</ecNumber>
    </recommendedName>
    <alternativeName>
        <fullName evidence="7">1-hydroxy-2-methyl-2-(E)-butenyl 4-diphosphate synthase</fullName>
    </alternativeName>
</protein>
<dbReference type="SUPFAM" id="SSF56014">
    <property type="entry name" value="Nitrite and sulphite reductase 4Fe-4S domain-like"/>
    <property type="match status" value="1"/>
</dbReference>
<keyword evidence="1 7" id="KW-0004">4Fe-4S</keyword>
<name>A0A941BGS4_9ACTN</name>
<dbReference type="RefSeq" id="WP_210889375.1">
    <property type="nucleotide sequence ID" value="NZ_JAGPYQ010000001.1"/>
</dbReference>
<evidence type="ECO:0000256" key="2">
    <source>
        <dbReference type="ARBA" id="ARBA00022723"/>
    </source>
</evidence>
<evidence type="ECO:0000256" key="1">
    <source>
        <dbReference type="ARBA" id="ARBA00022485"/>
    </source>
</evidence>
<feature type="domain" description="IspG TIM-barrel" evidence="8">
    <location>
        <begin position="22"/>
        <end position="261"/>
    </location>
</feature>
<keyword evidence="5 7" id="KW-0411">Iron-sulfur</keyword>
<dbReference type="InterPro" id="IPR045854">
    <property type="entry name" value="NO2/SO3_Rdtase_4Fe4S_sf"/>
</dbReference>
<comment type="similarity">
    <text evidence="7">Belongs to the IspG family.</text>
</comment>
<comment type="function">
    <text evidence="7">Converts 2C-methyl-D-erythritol 2,4-cyclodiphosphate (ME-2,4cPP) into 1-hydroxy-2-methyl-2-(E)-butenyl 4-diphosphate.</text>
</comment>
<feature type="binding site" evidence="7">
    <location>
        <position position="315"/>
    </location>
    <ligand>
        <name>[4Fe-4S] cluster</name>
        <dbReference type="ChEBI" id="CHEBI:49883"/>
    </ligand>
</feature>
<dbReference type="SUPFAM" id="SSF51717">
    <property type="entry name" value="Dihydropteroate synthetase-like"/>
    <property type="match status" value="1"/>
</dbReference>
<evidence type="ECO:0000256" key="3">
    <source>
        <dbReference type="ARBA" id="ARBA00023002"/>
    </source>
</evidence>
<dbReference type="GO" id="GO:0141197">
    <property type="term" value="F:4-hydroxy-3-methylbut-2-enyl-diphosphate synthase activity (flavodoxin)"/>
    <property type="evidence" value="ECO:0007669"/>
    <property type="project" value="UniProtKB-EC"/>
</dbReference>
<dbReference type="InterPro" id="IPR004588">
    <property type="entry name" value="IspG_bac-typ"/>
</dbReference>
<dbReference type="Gene3D" id="3.20.20.20">
    <property type="entry name" value="Dihydropteroate synthase-like"/>
    <property type="match status" value="1"/>
</dbReference>
<dbReference type="PIRSF" id="PIRSF004640">
    <property type="entry name" value="IspG"/>
    <property type="match status" value="1"/>
</dbReference>
<reference evidence="10 11" key="1">
    <citation type="submission" date="2021-04" db="EMBL/GenBank/DDBJ databases">
        <authorList>
            <person name="Tang X."/>
            <person name="Zhou X."/>
            <person name="Chen X."/>
            <person name="Cernava T."/>
            <person name="Zhang C."/>
        </authorList>
    </citation>
    <scope>NUCLEOTIDE SEQUENCE [LARGE SCALE GENOMIC DNA]</scope>
    <source>
        <strain evidence="10 11">BH-SS-21</strain>
    </source>
</reference>
<dbReference type="PANTHER" id="PTHR30454:SF0">
    <property type="entry name" value="4-HYDROXY-3-METHYLBUT-2-EN-1-YL DIPHOSPHATE SYNTHASE (FERREDOXIN), CHLOROPLASTIC"/>
    <property type="match status" value="1"/>
</dbReference>
<dbReference type="InterPro" id="IPR058578">
    <property type="entry name" value="IspG_TIM"/>
</dbReference>
<proteinExistence type="inferred from homology"/>
<comment type="cofactor">
    <cofactor evidence="7">
        <name>[4Fe-4S] cluster</name>
        <dbReference type="ChEBI" id="CHEBI:49883"/>
    </cofactor>
    <text evidence="7">Binds 1 [4Fe-4S] cluster.</text>
</comment>
<evidence type="ECO:0000313" key="11">
    <source>
        <dbReference type="Proteomes" id="UP000677413"/>
    </source>
</evidence>
<dbReference type="InterPro" id="IPR011005">
    <property type="entry name" value="Dihydropteroate_synth-like_sf"/>
</dbReference>
<dbReference type="EMBL" id="JAGPYQ010000001">
    <property type="protein sequence ID" value="MBQ0853064.1"/>
    <property type="molecule type" value="Genomic_DNA"/>
</dbReference>
<dbReference type="FunFam" id="3.20.20.20:FF:000003">
    <property type="entry name" value="4-hydroxy-3-methylbut-2-en-1-yl diphosphate synthase (flavodoxin)"/>
    <property type="match status" value="1"/>
</dbReference>
<organism evidence="10 11">
    <name type="scientific">Streptomyces liliiviolaceus</name>
    <dbReference type="NCBI Taxonomy" id="2823109"/>
    <lineage>
        <taxon>Bacteria</taxon>
        <taxon>Bacillati</taxon>
        <taxon>Actinomycetota</taxon>
        <taxon>Actinomycetes</taxon>
        <taxon>Kitasatosporales</taxon>
        <taxon>Streptomycetaceae</taxon>
        <taxon>Streptomyces</taxon>
    </lineage>
</organism>
<keyword evidence="3 7" id="KW-0560">Oxidoreductase</keyword>
<evidence type="ECO:0000259" key="9">
    <source>
        <dbReference type="Pfam" id="PF26540"/>
    </source>
</evidence>
<dbReference type="Gene3D" id="3.30.413.10">
    <property type="entry name" value="Sulfite Reductase Hemoprotein, domain 1"/>
    <property type="match status" value="1"/>
</dbReference>
<dbReference type="Pfam" id="PF04551">
    <property type="entry name" value="GcpE"/>
    <property type="match status" value="1"/>
</dbReference>
<feature type="domain" description="IspG C-terminal" evidence="9">
    <location>
        <begin position="276"/>
        <end position="362"/>
    </location>
</feature>
<dbReference type="GO" id="GO:0005506">
    <property type="term" value="F:iron ion binding"/>
    <property type="evidence" value="ECO:0007669"/>
    <property type="project" value="InterPro"/>
</dbReference>
<comment type="catalytic activity">
    <reaction evidence="7">
        <text>(2E)-4-hydroxy-3-methylbut-2-enyl diphosphate + oxidized [flavodoxin] + H2O + 2 H(+) = 2-C-methyl-D-erythritol 2,4-cyclic diphosphate + reduced [flavodoxin]</text>
        <dbReference type="Rhea" id="RHEA:43604"/>
        <dbReference type="Rhea" id="RHEA-COMP:10622"/>
        <dbReference type="Rhea" id="RHEA-COMP:10623"/>
        <dbReference type="ChEBI" id="CHEBI:15377"/>
        <dbReference type="ChEBI" id="CHEBI:15378"/>
        <dbReference type="ChEBI" id="CHEBI:57618"/>
        <dbReference type="ChEBI" id="CHEBI:58210"/>
        <dbReference type="ChEBI" id="CHEBI:58483"/>
        <dbReference type="ChEBI" id="CHEBI:128753"/>
        <dbReference type="EC" id="1.17.7.3"/>
    </reaction>
</comment>
<dbReference type="NCBIfam" id="TIGR00612">
    <property type="entry name" value="ispG_gcpE"/>
    <property type="match status" value="1"/>
</dbReference>
<gene>
    <name evidence="7 10" type="primary">ispG</name>
    <name evidence="10" type="synonym">gcpE</name>
    <name evidence="10" type="ORF">J8N05_33385</name>
</gene>
<keyword evidence="4 7" id="KW-0408">Iron</keyword>
<feature type="binding site" evidence="7">
    <location>
        <position position="280"/>
    </location>
    <ligand>
        <name>[4Fe-4S] cluster</name>
        <dbReference type="ChEBI" id="CHEBI:49883"/>
    </ligand>
</feature>
<dbReference type="GO" id="GO:0051539">
    <property type="term" value="F:4 iron, 4 sulfur cluster binding"/>
    <property type="evidence" value="ECO:0007669"/>
    <property type="project" value="UniProtKB-UniRule"/>
</dbReference>
<feature type="binding site" evidence="7">
    <location>
        <position position="283"/>
    </location>
    <ligand>
        <name>[4Fe-4S] cluster</name>
        <dbReference type="ChEBI" id="CHEBI:49883"/>
    </ligand>
</feature>
<comment type="caution">
    <text evidence="10">The sequence shown here is derived from an EMBL/GenBank/DDBJ whole genome shotgun (WGS) entry which is preliminary data.</text>
</comment>
<dbReference type="AlphaFoldDB" id="A0A941BGS4"/>
<evidence type="ECO:0000259" key="8">
    <source>
        <dbReference type="Pfam" id="PF04551"/>
    </source>
</evidence>
<dbReference type="FunFam" id="3.30.413.10:FF:000001">
    <property type="entry name" value="4-hydroxy-3-methylbut-2-en-1-yl diphosphate synthase (flavodoxin)"/>
    <property type="match status" value="1"/>
</dbReference>
<comment type="pathway">
    <text evidence="7">Isoprenoid biosynthesis; isopentenyl diphosphate biosynthesis via DXP pathway; isopentenyl diphosphate from 1-deoxy-D-xylulose 5-phosphate: step 5/6.</text>
</comment>
<keyword evidence="11" id="KW-1185">Reference proteome</keyword>